<keyword evidence="3" id="KW-1185">Reference proteome</keyword>
<keyword evidence="1" id="KW-0812">Transmembrane</keyword>
<evidence type="ECO:0000256" key="1">
    <source>
        <dbReference type="SAM" id="Phobius"/>
    </source>
</evidence>
<dbReference type="Proteomes" id="UP001157418">
    <property type="component" value="Unassembled WGS sequence"/>
</dbReference>
<accession>A0AAU9MJY8</accession>
<proteinExistence type="predicted"/>
<keyword evidence="1" id="KW-1133">Transmembrane helix</keyword>
<sequence length="157" mass="17221">MHTVVKVFMETDFFAYLHLGELDMARLRQSCDDSDNEDSQIEGGSSHVGASPGAVLAKASTNCGLLPLLAASCLYLLLQWYPTLLGVHTNNTRCIWRGDVVATTPFPLWATCPRLALVLLIGGVGVFLLVFDHFGCDYHGPSFFWDERGGPRGDFPD</sequence>
<feature type="transmembrane region" description="Helical" evidence="1">
    <location>
        <begin position="115"/>
        <end position="134"/>
    </location>
</feature>
<dbReference type="AlphaFoldDB" id="A0AAU9MJY8"/>
<organism evidence="2 3">
    <name type="scientific">Lactuca virosa</name>
    <dbReference type="NCBI Taxonomy" id="75947"/>
    <lineage>
        <taxon>Eukaryota</taxon>
        <taxon>Viridiplantae</taxon>
        <taxon>Streptophyta</taxon>
        <taxon>Embryophyta</taxon>
        <taxon>Tracheophyta</taxon>
        <taxon>Spermatophyta</taxon>
        <taxon>Magnoliopsida</taxon>
        <taxon>eudicotyledons</taxon>
        <taxon>Gunneridae</taxon>
        <taxon>Pentapetalae</taxon>
        <taxon>asterids</taxon>
        <taxon>campanulids</taxon>
        <taxon>Asterales</taxon>
        <taxon>Asteraceae</taxon>
        <taxon>Cichorioideae</taxon>
        <taxon>Cichorieae</taxon>
        <taxon>Lactucinae</taxon>
        <taxon>Lactuca</taxon>
    </lineage>
</organism>
<feature type="transmembrane region" description="Helical" evidence="1">
    <location>
        <begin position="63"/>
        <end position="81"/>
    </location>
</feature>
<dbReference type="EMBL" id="CAKMRJ010002223">
    <property type="protein sequence ID" value="CAH1426575.1"/>
    <property type="molecule type" value="Genomic_DNA"/>
</dbReference>
<reference evidence="2 3" key="1">
    <citation type="submission" date="2022-01" db="EMBL/GenBank/DDBJ databases">
        <authorList>
            <person name="Xiong W."/>
            <person name="Schranz E."/>
        </authorList>
    </citation>
    <scope>NUCLEOTIDE SEQUENCE [LARGE SCALE GENOMIC DNA]</scope>
</reference>
<evidence type="ECO:0000313" key="2">
    <source>
        <dbReference type="EMBL" id="CAH1426575.1"/>
    </source>
</evidence>
<comment type="caution">
    <text evidence="2">The sequence shown here is derived from an EMBL/GenBank/DDBJ whole genome shotgun (WGS) entry which is preliminary data.</text>
</comment>
<evidence type="ECO:0000313" key="3">
    <source>
        <dbReference type="Proteomes" id="UP001157418"/>
    </source>
</evidence>
<gene>
    <name evidence="2" type="ORF">LVIROSA_LOCUS13647</name>
</gene>
<name>A0AAU9MJY8_9ASTR</name>
<protein>
    <submittedName>
        <fullName evidence="2">Uncharacterized protein</fullName>
    </submittedName>
</protein>
<keyword evidence="1" id="KW-0472">Membrane</keyword>